<evidence type="ECO:0008006" key="4">
    <source>
        <dbReference type="Google" id="ProtNLM"/>
    </source>
</evidence>
<dbReference type="STRING" id="388408.LAX5112_03669"/>
<dbReference type="RefSeq" id="WP_055673009.1">
    <property type="nucleotide sequence ID" value="NZ_CXWD01000015.1"/>
</dbReference>
<feature type="region of interest" description="Disordered" evidence="1">
    <location>
        <begin position="152"/>
        <end position="189"/>
    </location>
</feature>
<dbReference type="Proteomes" id="UP000053235">
    <property type="component" value="Unassembled WGS sequence"/>
</dbReference>
<evidence type="ECO:0000313" key="2">
    <source>
        <dbReference type="EMBL" id="CTQ73822.1"/>
    </source>
</evidence>
<gene>
    <name evidence="2" type="ORF">LAX5112_03669</name>
</gene>
<dbReference type="OrthoDB" id="7670174at2"/>
<accession>A0A0M7AHC0</accession>
<name>A0A0M7AHC0_9HYPH</name>
<proteinExistence type="predicted"/>
<keyword evidence="3" id="KW-1185">Reference proteome</keyword>
<dbReference type="EMBL" id="CXWD01000015">
    <property type="protein sequence ID" value="CTQ73822.1"/>
    <property type="molecule type" value="Genomic_DNA"/>
</dbReference>
<dbReference type="AlphaFoldDB" id="A0A0M7AHC0"/>
<protein>
    <recommendedName>
        <fullName evidence="4">Hemolysin type calcium-binding protein</fullName>
    </recommendedName>
</protein>
<sequence>MSIAFNEEYYLANNPDVAAAIDAGLFQSAEEHFNLFGWSEGRDPNENFDTSFYLSENPDVAAAGVNPLDHFWVYGAAEGRIPNQTIDTLLGQPDIGGGDDAFDSATYLAANPDVQAAVDAGSFTAYQHWVLYGQFENRDGAQTLSGTDLSSVVLDTPLGSDGDPDDGDTGGSTGSGGGGGGSSSPTGNTIILEAGASEVLVGGVPVNATNSATDLNDTIYSTFDNADLSVIDAGDGEDTLIITGFNTFIIDDVRTDDATDVSDQLDMSLTSVEKIIFEDVIGEVDIEDKHNGENIEVQGESGALEALTKADGQTLVVENTSGSFYSEIFLSDHSNLSVTLGASDDFIIDLQTGDAYVDAGGGDDLIVVSAEAAETATIIGGDGSEDALIIDADITEDTHYVFTDASGIEYLDIYEDDSHTTSVDLFDGIRFLGVFEGSGPQDSWVYGTADQWNNIFETNFEDTGAAKTLVLSAEGNIDFSRYDVDLSGLGFGGAGGVLLSSGNDSLTLSAENAFYVADDGGLIDGGNGTDSLIMADELEDPFDLDAVRNFETIQLAGSDQGLIISDDTTASGATTVFDASGLTGGLFFCGCDELDGTLEVLGSNFGDFIILGAGADTATLGSGDDVVQIVEVENDTLVFGADTINGFTVGVDPSSGDAISFSRDDVDFDDTTELTFSTIHGDGANTDISALIDRGSVSVLNAAENAIIDDAAEHHIINFTETSATSFADAIGVGTVDVNGGGALAADTAVLVTYFDSDAGAAIIGYVDDLGGNNLLDATDTVNTIASVGMTAADYANFAAHSLMFD</sequence>
<organism evidence="2 3">
    <name type="scientific">Roseibium alexandrii</name>
    <dbReference type="NCBI Taxonomy" id="388408"/>
    <lineage>
        <taxon>Bacteria</taxon>
        <taxon>Pseudomonadati</taxon>
        <taxon>Pseudomonadota</taxon>
        <taxon>Alphaproteobacteria</taxon>
        <taxon>Hyphomicrobiales</taxon>
        <taxon>Stappiaceae</taxon>
        <taxon>Roseibium</taxon>
    </lineage>
</organism>
<evidence type="ECO:0000256" key="1">
    <source>
        <dbReference type="SAM" id="MobiDB-lite"/>
    </source>
</evidence>
<evidence type="ECO:0000313" key="3">
    <source>
        <dbReference type="Proteomes" id="UP000053235"/>
    </source>
</evidence>
<feature type="compositionally biased region" description="Gly residues" evidence="1">
    <location>
        <begin position="169"/>
        <end position="182"/>
    </location>
</feature>
<reference evidence="3" key="1">
    <citation type="submission" date="2015-07" db="EMBL/GenBank/DDBJ databases">
        <authorList>
            <person name="Rodrigo-Torres Lidia"/>
            <person name="Arahal R.David."/>
        </authorList>
    </citation>
    <scope>NUCLEOTIDE SEQUENCE [LARGE SCALE GENOMIC DNA]</scope>
    <source>
        <strain evidence="3">CECT 5112</strain>
    </source>
</reference>